<gene>
    <name evidence="4" type="ORF">V5799_007055</name>
</gene>
<evidence type="ECO:0000313" key="5">
    <source>
        <dbReference type="Proteomes" id="UP001321473"/>
    </source>
</evidence>
<dbReference type="Proteomes" id="UP001321473">
    <property type="component" value="Unassembled WGS sequence"/>
</dbReference>
<name>A0AAQ4DUM4_AMBAM</name>
<organism evidence="4 5">
    <name type="scientific">Amblyomma americanum</name>
    <name type="common">Lone star tick</name>
    <dbReference type="NCBI Taxonomy" id="6943"/>
    <lineage>
        <taxon>Eukaryota</taxon>
        <taxon>Metazoa</taxon>
        <taxon>Ecdysozoa</taxon>
        <taxon>Arthropoda</taxon>
        <taxon>Chelicerata</taxon>
        <taxon>Arachnida</taxon>
        <taxon>Acari</taxon>
        <taxon>Parasitiformes</taxon>
        <taxon>Ixodida</taxon>
        <taxon>Ixodoidea</taxon>
        <taxon>Ixodidae</taxon>
        <taxon>Amblyomminae</taxon>
        <taxon>Amblyomma</taxon>
    </lineage>
</organism>
<evidence type="ECO:0000313" key="4">
    <source>
        <dbReference type="EMBL" id="KAK8766164.1"/>
    </source>
</evidence>
<dbReference type="AlphaFoldDB" id="A0AAQ4DUM4"/>
<keyword evidence="5" id="KW-1185">Reference proteome</keyword>
<reference evidence="4 5" key="1">
    <citation type="journal article" date="2023" name="Arcadia Sci">
        <title>De novo assembly of a long-read Amblyomma americanum tick genome.</title>
        <authorList>
            <person name="Chou S."/>
            <person name="Poskanzer K.E."/>
            <person name="Rollins M."/>
            <person name="Thuy-Boun P.S."/>
        </authorList>
    </citation>
    <scope>NUCLEOTIDE SEQUENCE [LARGE SCALE GENOMIC DNA]</scope>
    <source>
        <strain evidence="4">F_SG_1</strain>
        <tissue evidence="4">Salivary glands</tissue>
    </source>
</reference>
<dbReference type="Pfam" id="PF13359">
    <property type="entry name" value="DDE_Tnp_4"/>
    <property type="match status" value="1"/>
</dbReference>
<accession>A0AAQ4DUM4</accession>
<comment type="cofactor">
    <cofactor evidence="1">
        <name>a divalent metal cation</name>
        <dbReference type="ChEBI" id="CHEBI:60240"/>
    </cofactor>
</comment>
<evidence type="ECO:0000259" key="3">
    <source>
        <dbReference type="Pfam" id="PF13359"/>
    </source>
</evidence>
<evidence type="ECO:0000256" key="2">
    <source>
        <dbReference type="ARBA" id="ARBA00022723"/>
    </source>
</evidence>
<evidence type="ECO:0000256" key="1">
    <source>
        <dbReference type="ARBA" id="ARBA00001968"/>
    </source>
</evidence>
<protein>
    <recommendedName>
        <fullName evidence="3">DDE Tnp4 domain-containing protein</fullName>
    </recommendedName>
</protein>
<proteinExistence type="predicted"/>
<comment type="caution">
    <text evidence="4">The sequence shown here is derived from an EMBL/GenBank/DDBJ whole genome shotgun (WGS) entry which is preliminary data.</text>
</comment>
<feature type="domain" description="DDE Tnp4" evidence="3">
    <location>
        <begin position="181"/>
        <end position="230"/>
    </location>
</feature>
<keyword evidence="2" id="KW-0479">Metal-binding</keyword>
<dbReference type="EMBL" id="JARKHS020026617">
    <property type="protein sequence ID" value="KAK8766164.1"/>
    <property type="molecule type" value="Genomic_DNA"/>
</dbReference>
<feature type="non-terminal residue" evidence="4">
    <location>
        <position position="255"/>
    </location>
</feature>
<dbReference type="InterPro" id="IPR027806">
    <property type="entry name" value="HARBI1_dom"/>
</dbReference>
<dbReference type="GO" id="GO:0046872">
    <property type="term" value="F:metal ion binding"/>
    <property type="evidence" value="ECO:0007669"/>
    <property type="project" value="UniProtKB-KW"/>
</dbReference>
<sequence>MDARAIGGADGGADVVSSEMDVCETFESSYTHLLLLEEYCLLRKKKALLELPMPRRWWVRPVWENRKQESEYYTAMPLLMSGDSEYFHKYYKMSASKFEELHALVEGPLTKQYIIREPIPSRARLAMTLRYLASGMQIQDVAMAFRVGISTANGIICDTCKLLWEVLQPICLKIPTTADWEKAAFISTIRRCVENAFGVMASRFRIFRRVINLLPENADYVVMASCVLHNFLVEDAIYMPENYADVEDAYGNVTA</sequence>